<dbReference type="PANTHER" id="PTHR36985">
    <property type="entry name" value="TRANSLOCATION AND ASSEMBLY MODULE SUBUNIT TAMB"/>
    <property type="match status" value="1"/>
</dbReference>
<keyword evidence="4 5" id="KW-0472">Membrane</keyword>
<gene>
    <name evidence="7" type="ORF">ABOZ73_01595</name>
</gene>
<evidence type="ECO:0000256" key="4">
    <source>
        <dbReference type="ARBA" id="ARBA00023136"/>
    </source>
</evidence>
<protein>
    <submittedName>
        <fullName evidence="7">Translocation/assembly module TamB domain-containing protein</fullName>
    </submittedName>
</protein>
<dbReference type="InterPro" id="IPR007452">
    <property type="entry name" value="TamB_C"/>
</dbReference>
<feature type="transmembrane region" description="Helical" evidence="5">
    <location>
        <begin position="30"/>
        <end position="54"/>
    </location>
</feature>
<dbReference type="GO" id="GO:0005886">
    <property type="term" value="C:plasma membrane"/>
    <property type="evidence" value="ECO:0007669"/>
    <property type="project" value="InterPro"/>
</dbReference>
<accession>A0AB39KU73</accession>
<evidence type="ECO:0000256" key="5">
    <source>
        <dbReference type="SAM" id="Phobius"/>
    </source>
</evidence>
<proteinExistence type="predicted"/>
<keyword evidence="2 5" id="KW-0812">Transmembrane</keyword>
<dbReference type="PANTHER" id="PTHR36985:SF1">
    <property type="entry name" value="TRANSLOCATION AND ASSEMBLY MODULE SUBUNIT TAMB"/>
    <property type="match status" value="1"/>
</dbReference>
<sequence>MTDAPPTPPSEEAVAEVVAAAKKVGRSPAFWVMMVAVLAVVLAATASLVVRYGVVSVPGRMFIEARANGLKLGRIGRLKIEGLQGDIWKSFTVRKLSIVDDKGPWLEARNVGVDWTYPALFVRRFKAERITAEQVTVIRRPTLSPKSGQPSKGLPISFDIDALAFRLETLPAFSQTRGLYDVNGDLEIERAGDRRGSVQARSQMHQGDFLRVQFDLGAKDTLLVDAQANELAGGAIAGALGLPADRAFFLDAKATGAMRQGRFDVVARSGDETPLSAQGAWNPQGGRAEGRAVLSSSRLLGQVVRMFGPTASFAIAGRRASDGFFDLDGRLEAENLRLSLKGGADIGKRMTDRDGVEVDLDVQDMSRITPQPKLGRTRYSGRLRGDAKAWSLDGDAVAEGGSLLGLTLARIEGPLSLARERNEFTVDADFRGSGGLGEGLIPTLMGARPTAKFEGARLADGRLLMRRVRIDGAGIKVDGEGQRSLLGGLSFKGDAQVTNLAAARPNASGTVSGKWSASQASAGKPWVFTVDARGANFAAGFGELDRLLGADPRFTLQGSFADGRVAVGESKLTGAAANASAAGLIGAAGALQLKLDWAANGPFRVGPLELAGKAKGAGAITGSLSQPKADLTADFESIDVPRLKLTDAKVTLTFARGANDTDGAIAITASSEYGPARARADFSFAPGGMEFSGLDADAGGVKAKGGLSLRSGRPASADLTVAIGPGALLREGTVNGTAQITDSVGGARARLNLTADNAVPKGSDVWLRKAEIRADGPLDRLPFTIVANGDARPGRWTINGSGVLSDVQDGYGLAFDGGGRMGRGEVRTLETAQFRFGGPRQTARLRLAVGAGRAEIDGALSDAGAELKAVLTSVSLGALNEDLAGEVDARVSLQGQGDDLRGDLDANLRGARQRGAPARVGIDGQVKANLRGEQLVVQATAANQQGLRSNAELVLPVDASAKPLRLAVNRQKTVRGNFAAQGEIKSLWDLLIGGERSLAGKVDIKGSLGGTLSDPRLVGDAAMTGGSFDDGPTGLKLQNVTVRANLADNAIDVSEASAADGRGGSLSGGGRLDLRRDAASSFRLALRRFRLIDNDLATASASGEATVERGADGKVRLAGALTIDEGEISADTVTPPSVPTIEVVERNKPRADSRDLQARRSSPGFALDVTLKAPRRVFVRGRGLDVELSLDAHVGGFSNRPDLTGTARVVRGDYDFAGKRFEFDTRGVVYLANSPERIRLDLSATREDPTLTAVVRILGTAAKPEISLTSTPQLPNDEVLSQVLFGASASQLSPLEAAQLASALAALSGGGGFDVIGGLRNLAGLDRLSFAGDAAGMTVAGGKYITDDVYLELIGGGRDGPAAQVEWRVRRALAIVSRLSSQGDNRLSVRWRKDY</sequence>
<dbReference type="EMBL" id="CP158375">
    <property type="protein sequence ID" value="XDO97147.1"/>
    <property type="molecule type" value="Genomic_DNA"/>
</dbReference>
<evidence type="ECO:0000256" key="2">
    <source>
        <dbReference type="ARBA" id="ARBA00022692"/>
    </source>
</evidence>
<organism evidence="7">
    <name type="scientific">Caulobacter sp. 73W</name>
    <dbReference type="NCBI Taxonomy" id="3161137"/>
    <lineage>
        <taxon>Bacteria</taxon>
        <taxon>Pseudomonadati</taxon>
        <taxon>Pseudomonadota</taxon>
        <taxon>Alphaproteobacteria</taxon>
        <taxon>Caulobacterales</taxon>
        <taxon>Caulobacteraceae</taxon>
        <taxon>Caulobacter</taxon>
    </lineage>
</organism>
<dbReference type="GO" id="GO:0097347">
    <property type="term" value="C:TAM protein secretion complex"/>
    <property type="evidence" value="ECO:0007669"/>
    <property type="project" value="TreeGrafter"/>
</dbReference>
<dbReference type="GO" id="GO:0009306">
    <property type="term" value="P:protein secretion"/>
    <property type="evidence" value="ECO:0007669"/>
    <property type="project" value="InterPro"/>
</dbReference>
<keyword evidence="3 5" id="KW-1133">Transmembrane helix</keyword>
<evidence type="ECO:0000256" key="1">
    <source>
        <dbReference type="ARBA" id="ARBA00004167"/>
    </source>
</evidence>
<dbReference type="Pfam" id="PF04357">
    <property type="entry name" value="TamB"/>
    <property type="match status" value="1"/>
</dbReference>
<name>A0AB39KU73_9CAUL</name>
<dbReference type="RefSeq" id="WP_369060172.1">
    <property type="nucleotide sequence ID" value="NZ_CP158375.1"/>
</dbReference>
<evidence type="ECO:0000313" key="7">
    <source>
        <dbReference type="EMBL" id="XDO97147.1"/>
    </source>
</evidence>
<comment type="subcellular location">
    <subcellularLocation>
        <location evidence="1">Membrane</location>
        <topology evidence="1">Single-pass membrane protein</topology>
    </subcellularLocation>
</comment>
<reference evidence="7" key="1">
    <citation type="submission" date="2024-06" db="EMBL/GenBank/DDBJ databases">
        <title>Caulobacter inopinatus, sp. nov.</title>
        <authorList>
            <person name="Donachie S.P."/>
        </authorList>
    </citation>
    <scope>NUCLEOTIDE SEQUENCE</scope>
    <source>
        <strain evidence="7">73W</strain>
    </source>
</reference>
<feature type="domain" description="Translocation and assembly module TamB C-terminal" evidence="6">
    <location>
        <begin position="1057"/>
        <end position="1395"/>
    </location>
</feature>
<evidence type="ECO:0000256" key="3">
    <source>
        <dbReference type="ARBA" id="ARBA00022989"/>
    </source>
</evidence>
<evidence type="ECO:0000259" key="6">
    <source>
        <dbReference type="Pfam" id="PF04357"/>
    </source>
</evidence>